<name>A0A0G4EC36_VITBC</name>
<protein>
    <recommendedName>
        <fullName evidence="4 5">Eukaryotic translation initiation factor 3 subunit E</fullName>
        <shortName evidence="4">eIF3e</shortName>
    </recommendedName>
    <alternativeName>
        <fullName evidence="4">Eukaryotic translation initiation factor 3 subunit 6</fullName>
    </alternativeName>
</protein>
<dbReference type="PANTHER" id="PTHR10317">
    <property type="entry name" value="EUKARYOTIC TRANSLATION INITIATION FACTOR 3 SUBUNIT E"/>
    <property type="match status" value="1"/>
</dbReference>
<dbReference type="InterPro" id="IPR000717">
    <property type="entry name" value="PCI_dom"/>
</dbReference>
<accession>A0A0G4EC36</accession>
<evidence type="ECO:0000313" key="8">
    <source>
        <dbReference type="EMBL" id="CEL92891.1"/>
    </source>
</evidence>
<dbReference type="PROSITE" id="PS50250">
    <property type="entry name" value="PCI"/>
    <property type="match status" value="1"/>
</dbReference>
<proteinExistence type="inferred from homology"/>
<dbReference type="GO" id="GO:0003743">
    <property type="term" value="F:translation initiation factor activity"/>
    <property type="evidence" value="ECO:0007669"/>
    <property type="project" value="UniProtKB-UniRule"/>
</dbReference>
<keyword evidence="2 4" id="KW-0396">Initiation factor</keyword>
<keyword evidence="9" id="KW-1185">Reference proteome</keyword>
<dbReference type="FunCoup" id="A0A0G4EC36">
    <property type="interactions" value="577"/>
</dbReference>
<comment type="subunit">
    <text evidence="4 5">Component of the eukaryotic translation initiation factor 3 (eIF-3) complex.</text>
</comment>
<dbReference type="SMART" id="SM01186">
    <property type="entry name" value="eIF3_N"/>
    <property type="match status" value="1"/>
</dbReference>
<evidence type="ECO:0000256" key="3">
    <source>
        <dbReference type="ARBA" id="ARBA00022917"/>
    </source>
</evidence>
<dbReference type="OrthoDB" id="417252at2759"/>
<dbReference type="GO" id="GO:0033290">
    <property type="term" value="C:eukaryotic 48S preinitiation complex"/>
    <property type="evidence" value="ECO:0007669"/>
    <property type="project" value="UniProtKB-UniRule"/>
</dbReference>
<dbReference type="GO" id="GO:0071540">
    <property type="term" value="C:eukaryotic translation initiation factor 3 complex, eIF3e"/>
    <property type="evidence" value="ECO:0007669"/>
    <property type="project" value="UniProtKB-UniRule"/>
</dbReference>
<evidence type="ECO:0000256" key="4">
    <source>
        <dbReference type="HAMAP-Rule" id="MF_03004"/>
    </source>
</evidence>
<dbReference type="InterPro" id="IPR036390">
    <property type="entry name" value="WH_DNA-bd_sf"/>
</dbReference>
<dbReference type="OMA" id="ENEFTNG"/>
<feature type="region of interest" description="Disordered" evidence="6">
    <location>
        <begin position="1"/>
        <end position="21"/>
    </location>
</feature>
<sequence length="533" mass="61577">MGDVPGEGAMDGPASASASGGGKVEGIDGLAYNGGEESLASYDLSQRMCPYWDIHMIFPLISFLEELELYPPEHLARVKIQLLEKTDMMDYLEEVAAEQGIEKKSEWDVRRDEVFQHLEEYEAETAGFVESLSKYNLDRQQQDRDDDGSPSGRTSVAELHNKYKDTENFREFPLDADERLLKYAKVLFKTGNYMNAAYHLSIYLEGVCELTVEGAHFDKRLNCLWGTLASCILNSVQAQQDLNEMIEEAGGMNGYQLDENHPLRTYGPEQSATRILEIDSLLEQPTTKLGKREARLQRAWLLHWTIWPLFLFFLNPSFMDTQRPEDRSQLNDKKNRLLDFFFHEKNLVTTQLLCPHLFRYYAVCIILLKRRKELQSVLQGISQVCHKISDPFTSLLCAVFNDLDFDMARYHLQRCNEAARVDYFLQPFRSALEEASRLTIFETYCSIHSAIDLEVIAQKLNMRSEEAERWIVNLIRTAKLDAKIDSEKNRVVISAQIPDVYQQVVEKTKQLMIKSQYLVRLKAREDRDRADRD</sequence>
<dbReference type="GO" id="GO:0001732">
    <property type="term" value="P:formation of cytoplasmic translation initiation complex"/>
    <property type="evidence" value="ECO:0007669"/>
    <property type="project" value="UniProtKB-UniRule"/>
</dbReference>
<dbReference type="InterPro" id="IPR019010">
    <property type="entry name" value="eIF3e_N"/>
</dbReference>
<organism evidence="8 9">
    <name type="scientific">Vitrella brassicaformis (strain CCMP3155)</name>
    <dbReference type="NCBI Taxonomy" id="1169540"/>
    <lineage>
        <taxon>Eukaryota</taxon>
        <taxon>Sar</taxon>
        <taxon>Alveolata</taxon>
        <taxon>Colpodellida</taxon>
        <taxon>Vitrellaceae</taxon>
        <taxon>Vitrella</taxon>
    </lineage>
</organism>
<dbReference type="STRING" id="1169540.A0A0G4EC36"/>
<dbReference type="GO" id="GO:0016282">
    <property type="term" value="C:eukaryotic 43S preinitiation complex"/>
    <property type="evidence" value="ECO:0007669"/>
    <property type="project" value="UniProtKB-UniRule"/>
</dbReference>
<keyword evidence="3 4" id="KW-0648">Protein biosynthesis</keyword>
<dbReference type="SMART" id="SM00088">
    <property type="entry name" value="PINT"/>
    <property type="match status" value="1"/>
</dbReference>
<keyword evidence="1 4" id="KW-0963">Cytoplasm</keyword>
<evidence type="ECO:0000256" key="1">
    <source>
        <dbReference type="ARBA" id="ARBA00022490"/>
    </source>
</evidence>
<dbReference type="Proteomes" id="UP000041254">
    <property type="component" value="Unassembled WGS sequence"/>
</dbReference>
<dbReference type="InParanoid" id="A0A0G4EC36"/>
<dbReference type="InterPro" id="IPR016650">
    <property type="entry name" value="eIF3e"/>
</dbReference>
<reference evidence="8 9" key="1">
    <citation type="submission" date="2014-11" db="EMBL/GenBank/DDBJ databases">
        <authorList>
            <person name="Zhu J."/>
            <person name="Qi W."/>
            <person name="Song R."/>
        </authorList>
    </citation>
    <scope>NUCLEOTIDE SEQUENCE [LARGE SCALE GENOMIC DNA]</scope>
</reference>
<dbReference type="AlphaFoldDB" id="A0A0G4EC36"/>
<dbReference type="Pfam" id="PF01399">
    <property type="entry name" value="PCI"/>
    <property type="match status" value="1"/>
</dbReference>
<evidence type="ECO:0000313" key="9">
    <source>
        <dbReference type="Proteomes" id="UP000041254"/>
    </source>
</evidence>
<dbReference type="SUPFAM" id="SSF46785">
    <property type="entry name" value="Winged helix' DNA-binding domain"/>
    <property type="match status" value="1"/>
</dbReference>
<evidence type="ECO:0000256" key="2">
    <source>
        <dbReference type="ARBA" id="ARBA00022540"/>
    </source>
</evidence>
<feature type="domain" description="PCI" evidence="7">
    <location>
        <begin position="326"/>
        <end position="498"/>
    </location>
</feature>
<gene>
    <name evidence="8" type="ORF">Vbra_11128</name>
</gene>
<evidence type="ECO:0000256" key="6">
    <source>
        <dbReference type="SAM" id="MobiDB-lite"/>
    </source>
</evidence>
<dbReference type="Pfam" id="PF09440">
    <property type="entry name" value="eIF3_N"/>
    <property type="match status" value="1"/>
</dbReference>
<dbReference type="VEuPathDB" id="CryptoDB:Vbra_11128"/>
<comment type="subcellular location">
    <subcellularLocation>
        <location evidence="4 5">Cytoplasm</location>
    </subcellularLocation>
</comment>
<dbReference type="EMBL" id="CDMY01000117">
    <property type="protein sequence ID" value="CEL92891.1"/>
    <property type="molecule type" value="Genomic_DNA"/>
</dbReference>
<evidence type="ECO:0000256" key="5">
    <source>
        <dbReference type="PIRNR" id="PIRNR016255"/>
    </source>
</evidence>
<comment type="function">
    <text evidence="4">Component of the eukaryotic translation initiation factor 3 (eIF-3) complex, which is involved in protein synthesis of a specialized repertoire of mRNAs and, together with other initiation factors, stimulates binding of mRNA and methionyl-tRNAi to the 40S ribosome. The eIF-3 complex specifically targets and initiates translation of a subset of mRNAs involved in cell proliferation.</text>
</comment>
<dbReference type="PhylomeDB" id="A0A0G4EC36"/>
<comment type="similarity">
    <text evidence="4 5">Belongs to the eIF-3 subunit E family.</text>
</comment>
<dbReference type="PIRSF" id="PIRSF016255">
    <property type="entry name" value="eIF3e_su6"/>
    <property type="match status" value="1"/>
</dbReference>
<evidence type="ECO:0000259" key="7">
    <source>
        <dbReference type="PROSITE" id="PS50250"/>
    </source>
</evidence>
<dbReference type="HAMAP" id="MF_03004">
    <property type="entry name" value="eIF3e"/>
    <property type="match status" value="1"/>
</dbReference>